<reference evidence="2" key="1">
    <citation type="submission" date="2016-10" db="EMBL/GenBank/DDBJ databases">
        <authorList>
            <person name="Varghese N."/>
            <person name="Submissions S."/>
        </authorList>
    </citation>
    <scope>NUCLEOTIDE SEQUENCE [LARGE SCALE GENOMIC DNA]</scope>
    <source>
        <strain evidence="2">DSM 25055</strain>
    </source>
</reference>
<dbReference type="OrthoDB" id="295069at2157"/>
<organism evidence="1 2">
    <name type="scientific">Natrinema salaciae</name>
    <dbReference type="NCBI Taxonomy" id="1186196"/>
    <lineage>
        <taxon>Archaea</taxon>
        <taxon>Methanobacteriati</taxon>
        <taxon>Methanobacteriota</taxon>
        <taxon>Stenosarchaea group</taxon>
        <taxon>Halobacteria</taxon>
        <taxon>Halobacteriales</taxon>
        <taxon>Natrialbaceae</taxon>
        <taxon>Natrinema</taxon>
    </lineage>
</organism>
<protein>
    <recommendedName>
        <fullName evidence="3">Zinc-ribbon domain-containing protein</fullName>
    </recommendedName>
</protein>
<dbReference type="Proteomes" id="UP000199114">
    <property type="component" value="Unassembled WGS sequence"/>
</dbReference>
<evidence type="ECO:0008006" key="3">
    <source>
        <dbReference type="Google" id="ProtNLM"/>
    </source>
</evidence>
<keyword evidence="2" id="KW-1185">Reference proteome</keyword>
<accession>A0A1H9AEV0</accession>
<dbReference type="AlphaFoldDB" id="A0A1H9AEV0"/>
<evidence type="ECO:0000313" key="1">
    <source>
        <dbReference type="EMBL" id="SEP75017.1"/>
    </source>
</evidence>
<dbReference type="RefSeq" id="WP_175480012.1">
    <property type="nucleotide sequence ID" value="NZ_FOFD01000001.1"/>
</dbReference>
<dbReference type="EMBL" id="FOFD01000001">
    <property type="protein sequence ID" value="SEP75017.1"/>
    <property type="molecule type" value="Genomic_DNA"/>
</dbReference>
<name>A0A1H9AEV0_9EURY</name>
<evidence type="ECO:0000313" key="2">
    <source>
        <dbReference type="Proteomes" id="UP000199114"/>
    </source>
</evidence>
<gene>
    <name evidence="1" type="ORF">SAMN04489841_0428</name>
</gene>
<proteinExistence type="predicted"/>
<sequence length="54" mass="5889">MSVLDELIDRIGIPREPADRSSVHYECRRCGTTLSKRDASCPRCGSADVAAIPL</sequence>